<gene>
    <name evidence="5" type="ORF">M422DRAFT_67589</name>
</gene>
<dbReference type="NCBIfam" id="TIGR00055">
    <property type="entry name" value="uppS"/>
    <property type="match status" value="1"/>
</dbReference>
<evidence type="ECO:0000256" key="2">
    <source>
        <dbReference type="ARBA" id="ARBA00022679"/>
    </source>
</evidence>
<dbReference type="Gene3D" id="3.40.1180.10">
    <property type="entry name" value="Decaprenyl diphosphate synthase-like"/>
    <property type="match status" value="1"/>
</dbReference>
<dbReference type="GO" id="GO:1904423">
    <property type="term" value="C:dehydrodolichyl diphosphate synthase complex"/>
    <property type="evidence" value="ECO:0007669"/>
    <property type="project" value="TreeGrafter"/>
</dbReference>
<dbReference type="HAMAP" id="MF_01139">
    <property type="entry name" value="ISPT"/>
    <property type="match status" value="1"/>
</dbReference>
<evidence type="ECO:0000256" key="3">
    <source>
        <dbReference type="ARBA" id="ARBA00022842"/>
    </source>
</evidence>
<evidence type="ECO:0000256" key="1">
    <source>
        <dbReference type="ARBA" id="ARBA00005432"/>
    </source>
</evidence>
<organism evidence="5 6">
    <name type="scientific">Sphaerobolus stellatus (strain SS14)</name>
    <dbReference type="NCBI Taxonomy" id="990650"/>
    <lineage>
        <taxon>Eukaryota</taxon>
        <taxon>Fungi</taxon>
        <taxon>Dikarya</taxon>
        <taxon>Basidiomycota</taxon>
        <taxon>Agaricomycotina</taxon>
        <taxon>Agaricomycetes</taxon>
        <taxon>Phallomycetidae</taxon>
        <taxon>Geastrales</taxon>
        <taxon>Sphaerobolaceae</taxon>
        <taxon>Sphaerobolus</taxon>
    </lineage>
</organism>
<evidence type="ECO:0000313" key="5">
    <source>
        <dbReference type="EMBL" id="KIJ44328.1"/>
    </source>
</evidence>
<dbReference type="HOGENOM" id="CLU_038505_0_3_1"/>
<keyword evidence="3" id="KW-0460">Magnesium</keyword>
<accession>A0A0C9UMV6</accession>
<dbReference type="GO" id="GO:0016020">
    <property type="term" value="C:membrane"/>
    <property type="evidence" value="ECO:0007669"/>
    <property type="project" value="TreeGrafter"/>
</dbReference>
<comment type="similarity">
    <text evidence="1 4">Belongs to the UPP synthase family.</text>
</comment>
<protein>
    <recommendedName>
        <fullName evidence="4">Alkyl transferase</fullName>
        <ecNumber evidence="4">2.5.1.-</ecNumber>
    </recommendedName>
</protein>
<dbReference type="GO" id="GO:0005783">
    <property type="term" value="C:endoplasmic reticulum"/>
    <property type="evidence" value="ECO:0007669"/>
    <property type="project" value="TreeGrafter"/>
</dbReference>
<evidence type="ECO:0000313" key="6">
    <source>
        <dbReference type="Proteomes" id="UP000054279"/>
    </source>
</evidence>
<dbReference type="EC" id="2.5.1.-" evidence="4"/>
<dbReference type="PANTHER" id="PTHR10291">
    <property type="entry name" value="DEHYDRODOLICHYL DIPHOSPHATE SYNTHASE FAMILY MEMBER"/>
    <property type="match status" value="1"/>
</dbReference>
<dbReference type="Pfam" id="PF01255">
    <property type="entry name" value="Prenyltransf"/>
    <property type="match status" value="1"/>
</dbReference>
<keyword evidence="2 4" id="KW-0808">Transferase</keyword>
<dbReference type="AlphaFoldDB" id="A0A0C9UMV6"/>
<reference evidence="5 6" key="1">
    <citation type="submission" date="2014-06" db="EMBL/GenBank/DDBJ databases">
        <title>Evolutionary Origins and Diversification of the Mycorrhizal Mutualists.</title>
        <authorList>
            <consortium name="DOE Joint Genome Institute"/>
            <consortium name="Mycorrhizal Genomics Consortium"/>
            <person name="Kohler A."/>
            <person name="Kuo A."/>
            <person name="Nagy L.G."/>
            <person name="Floudas D."/>
            <person name="Copeland A."/>
            <person name="Barry K.W."/>
            <person name="Cichocki N."/>
            <person name="Veneault-Fourrey C."/>
            <person name="LaButti K."/>
            <person name="Lindquist E.A."/>
            <person name="Lipzen A."/>
            <person name="Lundell T."/>
            <person name="Morin E."/>
            <person name="Murat C."/>
            <person name="Riley R."/>
            <person name="Ohm R."/>
            <person name="Sun H."/>
            <person name="Tunlid A."/>
            <person name="Henrissat B."/>
            <person name="Grigoriev I.V."/>
            <person name="Hibbett D.S."/>
            <person name="Martin F."/>
        </authorList>
    </citation>
    <scope>NUCLEOTIDE SEQUENCE [LARGE SCALE GENOMIC DNA]</scope>
    <source>
        <strain evidence="5 6">SS14</strain>
    </source>
</reference>
<dbReference type="Proteomes" id="UP000054279">
    <property type="component" value="Unassembled WGS sequence"/>
</dbReference>
<dbReference type="InterPro" id="IPR036424">
    <property type="entry name" value="UPP_synth-like_sf"/>
</dbReference>
<dbReference type="InterPro" id="IPR001441">
    <property type="entry name" value="UPP_synth-like"/>
</dbReference>
<evidence type="ECO:0000256" key="4">
    <source>
        <dbReference type="RuleBase" id="RU363018"/>
    </source>
</evidence>
<dbReference type="OrthoDB" id="4173905at2759"/>
<dbReference type="GO" id="GO:0005811">
    <property type="term" value="C:lipid droplet"/>
    <property type="evidence" value="ECO:0007669"/>
    <property type="project" value="TreeGrafter"/>
</dbReference>
<sequence>MSSPTFSFEVFYNVILRWLERLLLAVLASGPMPKHIAFVMDGNRRYAGKKGKPAHEGHYAGFSSLRRNLDVCLRLGIRCVTVYAFAIDNFRRSPVEVETLMNMCEQKLHELCEHGDLLERYGVRLRVLGKTCLLPPNVQAAVNRAEKLTRRNRKATLNVMMPYASREEMTTAMQKVINKTSRGELSIDEISEDELDANMYTNLTRVEPVDILVRTSGVKRFSDFILWQISENVQVYFVDAYWPDFGLRHCIPILLDYQRKIWYQKLFLPQ</sequence>
<dbReference type="SUPFAM" id="SSF64005">
    <property type="entry name" value="Undecaprenyl diphosphate synthase"/>
    <property type="match status" value="1"/>
</dbReference>
<keyword evidence="6" id="KW-1185">Reference proteome</keyword>
<dbReference type="EMBL" id="KN837118">
    <property type="protein sequence ID" value="KIJ44328.1"/>
    <property type="molecule type" value="Genomic_DNA"/>
</dbReference>
<dbReference type="CDD" id="cd00475">
    <property type="entry name" value="Cis_IPPS"/>
    <property type="match status" value="1"/>
</dbReference>
<dbReference type="PANTHER" id="PTHR10291:SF43">
    <property type="entry name" value="DEHYDRODOLICHYL DIPHOSPHATE SYNTHASE COMPLEX SUBUNIT DHDDS"/>
    <property type="match status" value="1"/>
</dbReference>
<dbReference type="GO" id="GO:0016094">
    <property type="term" value="P:polyprenol biosynthetic process"/>
    <property type="evidence" value="ECO:0007669"/>
    <property type="project" value="TreeGrafter"/>
</dbReference>
<name>A0A0C9UMV6_SPHS4</name>
<dbReference type="GO" id="GO:0045547">
    <property type="term" value="F:ditrans,polycis-polyprenyl diphosphate synthase [(2E,6E)-farnesyl diphosphate specific] activity"/>
    <property type="evidence" value="ECO:0007669"/>
    <property type="project" value="TreeGrafter"/>
</dbReference>
<dbReference type="FunFam" id="3.40.1180.10:FF:000005">
    <property type="entry name" value="Alkyl transferase"/>
    <property type="match status" value="1"/>
</dbReference>
<proteinExistence type="inferred from homology"/>